<keyword evidence="2" id="KW-1133">Transmembrane helix</keyword>
<comment type="caution">
    <text evidence="3">The sequence shown here is derived from an EMBL/GenBank/DDBJ whole genome shotgun (WGS) entry which is preliminary data.</text>
</comment>
<gene>
    <name evidence="3" type="ORF">DWU99_07540</name>
</gene>
<evidence type="ECO:0000313" key="3">
    <source>
        <dbReference type="EMBL" id="RDS85370.1"/>
    </source>
</evidence>
<keyword evidence="4" id="KW-1185">Reference proteome</keyword>
<keyword evidence="2" id="KW-0472">Membrane</keyword>
<feature type="transmembrane region" description="Helical" evidence="2">
    <location>
        <begin position="17"/>
        <end position="36"/>
    </location>
</feature>
<dbReference type="OrthoDB" id="5949272at2"/>
<feature type="region of interest" description="Disordered" evidence="1">
    <location>
        <begin position="73"/>
        <end position="116"/>
    </location>
</feature>
<feature type="region of interest" description="Disordered" evidence="1">
    <location>
        <begin position="270"/>
        <end position="293"/>
    </location>
</feature>
<reference evidence="3 4" key="1">
    <citation type="submission" date="2018-07" db="EMBL/GenBank/DDBJ databases">
        <title>Dyella monticola sp. nov. and Dyella psychrodurans sp. nov. isolated from monsoon evergreen broad-leaved forest soil of Dinghu Mountain, China.</title>
        <authorList>
            <person name="Gao Z."/>
            <person name="Qiu L."/>
        </authorList>
    </citation>
    <scope>NUCLEOTIDE SEQUENCE [LARGE SCALE GENOMIC DNA]</scope>
    <source>
        <strain evidence="3 4">4MSK11</strain>
    </source>
</reference>
<organism evidence="3 4">
    <name type="scientific">Dyella psychrodurans</name>
    <dbReference type="NCBI Taxonomy" id="1927960"/>
    <lineage>
        <taxon>Bacteria</taxon>
        <taxon>Pseudomonadati</taxon>
        <taxon>Pseudomonadota</taxon>
        <taxon>Gammaproteobacteria</taxon>
        <taxon>Lysobacterales</taxon>
        <taxon>Rhodanobacteraceae</taxon>
        <taxon>Dyella</taxon>
    </lineage>
</organism>
<evidence type="ECO:0000313" key="4">
    <source>
        <dbReference type="Proteomes" id="UP000255334"/>
    </source>
</evidence>
<evidence type="ECO:0000256" key="2">
    <source>
        <dbReference type="SAM" id="Phobius"/>
    </source>
</evidence>
<sequence length="293" mass="31308">MLHQLRWRKSPPDHGRLWMALGIALVLHVFFVIAVWHEMKPRARQLGEMVARQVSAIQVRLIVHAASKGPAAPPPIVLTSPPRPAREPVSKNAMTLHMPGPAPTPASPPQPAPASSAPVRLFDQTGRIVLPANASSAPVAPTPDYVQRAPQGDTQIMHDKDPVKYKPTALDPYWRKGGSGLDDVLQKAVEKTTVSKTIQLPMGIRIRCSITFAALGGGCGGADPPPPPPPTDGDERLNMAPASLIRNASTPKAPDVASCIADYRAGKPLPYGCPVDTPTRAVDAEKHVPQAEH</sequence>
<evidence type="ECO:0000256" key="1">
    <source>
        <dbReference type="SAM" id="MobiDB-lite"/>
    </source>
</evidence>
<feature type="compositionally biased region" description="Basic and acidic residues" evidence="1">
    <location>
        <begin position="282"/>
        <end position="293"/>
    </location>
</feature>
<protein>
    <submittedName>
        <fullName evidence="3">Uncharacterized protein</fullName>
    </submittedName>
</protein>
<dbReference type="RefSeq" id="WP_115477411.1">
    <property type="nucleotide sequence ID" value="NZ_QRBF01000002.1"/>
</dbReference>
<feature type="compositionally biased region" description="Pro residues" evidence="1">
    <location>
        <begin position="100"/>
        <end position="112"/>
    </location>
</feature>
<dbReference type="AlphaFoldDB" id="A0A370XAS3"/>
<proteinExistence type="predicted"/>
<accession>A0A370XAS3</accession>
<dbReference type="EMBL" id="QRBF01000002">
    <property type="protein sequence ID" value="RDS85370.1"/>
    <property type="molecule type" value="Genomic_DNA"/>
</dbReference>
<name>A0A370XAS3_9GAMM</name>
<dbReference type="Proteomes" id="UP000255334">
    <property type="component" value="Unassembled WGS sequence"/>
</dbReference>
<keyword evidence="2" id="KW-0812">Transmembrane</keyword>